<evidence type="ECO:0000313" key="4">
    <source>
        <dbReference type="Proteomes" id="UP000764045"/>
    </source>
</evidence>
<dbReference type="GO" id="GO:0016020">
    <property type="term" value="C:membrane"/>
    <property type="evidence" value="ECO:0007669"/>
    <property type="project" value="InterPro"/>
</dbReference>
<accession>A0A938WJM0</accession>
<evidence type="ECO:0000313" key="3">
    <source>
        <dbReference type="EMBL" id="MBM6660494.1"/>
    </source>
</evidence>
<name>A0A938WJM0_9BACT</name>
<dbReference type="GO" id="GO:0008107">
    <property type="term" value="F:galactoside 2-alpha-L-fucosyltransferase activity"/>
    <property type="evidence" value="ECO:0007669"/>
    <property type="project" value="InterPro"/>
</dbReference>
<dbReference type="Pfam" id="PF01531">
    <property type="entry name" value="Glyco_transf_11"/>
    <property type="match status" value="1"/>
</dbReference>
<dbReference type="RefSeq" id="WP_205107301.1">
    <property type="nucleotide sequence ID" value="NZ_JACJJL010000002.1"/>
</dbReference>
<reference evidence="3 4" key="1">
    <citation type="journal article" date="2021" name="Sci. Rep.">
        <title>The distribution of antibiotic resistance genes in chicken gut microbiota commensals.</title>
        <authorList>
            <person name="Juricova H."/>
            <person name="Matiasovicova J."/>
            <person name="Kubasova T."/>
            <person name="Cejkova D."/>
            <person name="Rychlik I."/>
        </authorList>
    </citation>
    <scope>NUCLEOTIDE SEQUENCE [LARGE SCALE GENOMIC DNA]</scope>
    <source>
        <strain evidence="3 4">An819</strain>
    </source>
</reference>
<dbReference type="InterPro" id="IPR002516">
    <property type="entry name" value="Glyco_trans_11"/>
</dbReference>
<protein>
    <submittedName>
        <fullName evidence="3">Alpha-1,2-fucosyltransferase</fullName>
    </submittedName>
</protein>
<keyword evidence="4" id="KW-1185">Reference proteome</keyword>
<dbReference type="CDD" id="cd11301">
    <property type="entry name" value="Fut1_Fut2_like"/>
    <property type="match status" value="1"/>
</dbReference>
<dbReference type="PANTHER" id="PTHR11927">
    <property type="entry name" value="GALACTOSIDE 2-L-FUCOSYLTRANSFERASE"/>
    <property type="match status" value="1"/>
</dbReference>
<dbReference type="EMBL" id="JACJJL010000002">
    <property type="protein sequence ID" value="MBM6660494.1"/>
    <property type="molecule type" value="Genomic_DNA"/>
</dbReference>
<gene>
    <name evidence="3" type="ORF">H6B30_01780</name>
</gene>
<comment type="caution">
    <text evidence="3">The sequence shown here is derived from an EMBL/GenBank/DDBJ whole genome shotgun (WGS) entry which is preliminary data.</text>
</comment>
<dbReference type="Gene3D" id="3.40.50.11350">
    <property type="match status" value="1"/>
</dbReference>
<proteinExistence type="predicted"/>
<evidence type="ECO:0000256" key="1">
    <source>
        <dbReference type="ARBA" id="ARBA00022676"/>
    </source>
</evidence>
<organism evidence="3 4">
    <name type="scientific">Marseilla massiliensis</name>
    <dbReference type="NCBI Taxonomy" id="1841864"/>
    <lineage>
        <taxon>Bacteria</taxon>
        <taxon>Pseudomonadati</taxon>
        <taxon>Bacteroidota</taxon>
        <taxon>Bacteroidia</taxon>
        <taxon>Bacteroidales</taxon>
        <taxon>Prevotellaceae</taxon>
        <taxon>Marseilla</taxon>
    </lineage>
</organism>
<sequence length="289" mass="33858">MIIVNMACGLANRMFQYSYYLYLKKLGYDVYVDFYTAVRLKHENVSWQKVFPNAPVRQASSWDVFRSGGGSSLLSRIRRRYLPKTCCMMYMPSAFDALLPNRDKRLMYVNGVFQNAQMVDSVKNDVYDAFTFIPFTDDYNLSLMEEIGSCQSVAIHVRKGNDYMSRTYYVNTCPVEYYRKAVDLMCAKLKSPRFYVFTDNPEWVRHNFSFFDYKLVDNNPSFGYGSHFDMQLMSLCRHNIISNSTYSWWGAFLNRSNDKIVIAPEEWFRPGSCEEYKSGRVVCEGWLAL</sequence>
<dbReference type="AlphaFoldDB" id="A0A938WJM0"/>
<evidence type="ECO:0000256" key="2">
    <source>
        <dbReference type="ARBA" id="ARBA00022679"/>
    </source>
</evidence>
<dbReference type="PANTHER" id="PTHR11927:SF9">
    <property type="entry name" value="L-FUCOSYLTRANSFERASE"/>
    <property type="match status" value="1"/>
</dbReference>
<dbReference type="Proteomes" id="UP000764045">
    <property type="component" value="Unassembled WGS sequence"/>
</dbReference>
<keyword evidence="2" id="KW-0808">Transferase</keyword>
<dbReference type="GO" id="GO:0005975">
    <property type="term" value="P:carbohydrate metabolic process"/>
    <property type="evidence" value="ECO:0007669"/>
    <property type="project" value="InterPro"/>
</dbReference>
<keyword evidence="1" id="KW-0328">Glycosyltransferase</keyword>